<gene>
    <name evidence="2" type="ORF">V1477_020173</name>
</gene>
<evidence type="ECO:0000313" key="3">
    <source>
        <dbReference type="Proteomes" id="UP001607303"/>
    </source>
</evidence>
<keyword evidence="1" id="KW-0812">Transmembrane</keyword>
<dbReference type="Proteomes" id="UP001607303">
    <property type="component" value="Unassembled WGS sequence"/>
</dbReference>
<dbReference type="AlphaFoldDB" id="A0ABD2AL58"/>
<name>A0ABD2AL58_VESMC</name>
<dbReference type="EMBL" id="JAYRBN010000116">
    <property type="protein sequence ID" value="KAL2721353.1"/>
    <property type="molecule type" value="Genomic_DNA"/>
</dbReference>
<evidence type="ECO:0000256" key="1">
    <source>
        <dbReference type="SAM" id="Phobius"/>
    </source>
</evidence>
<reference evidence="2 3" key="1">
    <citation type="journal article" date="2024" name="Ann. Entomol. Soc. Am.">
        <title>Genomic analyses of the southern and eastern yellowjacket wasps (Hymenoptera: Vespidae) reveal evolutionary signatures of social life.</title>
        <authorList>
            <person name="Catto M.A."/>
            <person name="Caine P.B."/>
            <person name="Orr S.E."/>
            <person name="Hunt B.G."/>
            <person name="Goodisman M.A.D."/>
        </authorList>
    </citation>
    <scope>NUCLEOTIDE SEQUENCE [LARGE SCALE GENOMIC DNA]</scope>
    <source>
        <strain evidence="2">232</strain>
        <tissue evidence="2">Head and thorax</tissue>
    </source>
</reference>
<accession>A0ABD2AL58</accession>
<protein>
    <submittedName>
        <fullName evidence="2">Uncharacterized protein</fullName>
    </submittedName>
</protein>
<keyword evidence="1" id="KW-0472">Membrane</keyword>
<keyword evidence="3" id="KW-1185">Reference proteome</keyword>
<comment type="caution">
    <text evidence="2">The sequence shown here is derived from an EMBL/GenBank/DDBJ whole genome shotgun (WGS) entry which is preliminary data.</text>
</comment>
<feature type="transmembrane region" description="Helical" evidence="1">
    <location>
        <begin position="20"/>
        <end position="36"/>
    </location>
</feature>
<organism evidence="2 3">
    <name type="scientific">Vespula maculifrons</name>
    <name type="common">Eastern yellow jacket</name>
    <name type="synonym">Wasp</name>
    <dbReference type="NCBI Taxonomy" id="7453"/>
    <lineage>
        <taxon>Eukaryota</taxon>
        <taxon>Metazoa</taxon>
        <taxon>Ecdysozoa</taxon>
        <taxon>Arthropoda</taxon>
        <taxon>Hexapoda</taxon>
        <taxon>Insecta</taxon>
        <taxon>Pterygota</taxon>
        <taxon>Neoptera</taxon>
        <taxon>Endopterygota</taxon>
        <taxon>Hymenoptera</taxon>
        <taxon>Apocrita</taxon>
        <taxon>Aculeata</taxon>
        <taxon>Vespoidea</taxon>
        <taxon>Vespidae</taxon>
        <taxon>Vespinae</taxon>
        <taxon>Vespula</taxon>
    </lineage>
</organism>
<evidence type="ECO:0000313" key="2">
    <source>
        <dbReference type="EMBL" id="KAL2721353.1"/>
    </source>
</evidence>
<keyword evidence="1" id="KW-1133">Transmembrane helix</keyword>
<proteinExistence type="predicted"/>
<sequence>MLDLSSEEKKIKIHDANKKMIGQIVLIILVTILIKNSKKSHRKTANERSVAIASHDNDGSVQIISRKSFCEKSV</sequence>